<dbReference type="RefSeq" id="WP_097643920.1">
    <property type="nucleotide sequence ID" value="NZ_NQWI01000035.1"/>
</dbReference>
<keyword evidence="1" id="KW-0880">Kelch repeat</keyword>
<dbReference type="Proteomes" id="UP000220527">
    <property type="component" value="Unassembled WGS sequence"/>
</dbReference>
<evidence type="ECO:0000256" key="1">
    <source>
        <dbReference type="ARBA" id="ARBA00022441"/>
    </source>
</evidence>
<reference evidence="5" key="1">
    <citation type="submission" date="2017-08" db="EMBL/GenBank/DDBJ databases">
        <authorList>
            <person name="Grouzdev D.S."/>
            <person name="Gaisin V.A."/>
            <person name="Rysina M.S."/>
            <person name="Gorlenko V.M."/>
        </authorList>
    </citation>
    <scope>NUCLEOTIDE SEQUENCE [LARGE SCALE GENOMIC DNA]</scope>
    <source>
        <strain evidence="5">Kir15-3F</strain>
    </source>
</reference>
<evidence type="ECO:0000256" key="2">
    <source>
        <dbReference type="ARBA" id="ARBA00022737"/>
    </source>
</evidence>
<dbReference type="SMART" id="SM00612">
    <property type="entry name" value="Kelch"/>
    <property type="match status" value="5"/>
</dbReference>
<dbReference type="Pfam" id="PF24981">
    <property type="entry name" value="Beta-prop_ATRN-LZTR1"/>
    <property type="match status" value="1"/>
</dbReference>
<protein>
    <recommendedName>
        <fullName evidence="3">Attractin/MKLN-like beta-propeller domain-containing protein</fullName>
    </recommendedName>
</protein>
<comment type="caution">
    <text evidence="4">The sequence shown here is derived from an EMBL/GenBank/DDBJ whole genome shotgun (WGS) entry which is preliminary data.</text>
</comment>
<evidence type="ECO:0000313" key="5">
    <source>
        <dbReference type="Proteomes" id="UP000220527"/>
    </source>
</evidence>
<dbReference type="EMBL" id="NQWI01000035">
    <property type="protein sequence ID" value="PDW03262.1"/>
    <property type="molecule type" value="Genomic_DNA"/>
</dbReference>
<dbReference type="SUPFAM" id="SSF50965">
    <property type="entry name" value="Galactose oxidase, central domain"/>
    <property type="match status" value="2"/>
</dbReference>
<dbReference type="Gene3D" id="2.120.10.80">
    <property type="entry name" value="Kelch-type beta propeller"/>
    <property type="match status" value="1"/>
</dbReference>
<dbReference type="PANTHER" id="PTHR45632">
    <property type="entry name" value="LD33804P"/>
    <property type="match status" value="1"/>
</dbReference>
<feature type="domain" description="Attractin/MKLN-like beta-propeller" evidence="3">
    <location>
        <begin position="427"/>
        <end position="545"/>
    </location>
</feature>
<dbReference type="Gene3D" id="2.130.10.80">
    <property type="entry name" value="Galactose oxidase/kelch, beta-propeller"/>
    <property type="match status" value="3"/>
</dbReference>
<proteinExistence type="predicted"/>
<evidence type="ECO:0000259" key="3">
    <source>
        <dbReference type="Pfam" id="PF24981"/>
    </source>
</evidence>
<dbReference type="AlphaFoldDB" id="A0A2A6RJR8"/>
<dbReference type="InterPro" id="IPR037293">
    <property type="entry name" value="Gal_Oxidase_central_sf"/>
</dbReference>
<dbReference type="InterPro" id="IPR006652">
    <property type="entry name" value="Kelch_1"/>
</dbReference>
<dbReference type="PANTHER" id="PTHR45632:SF17">
    <property type="entry name" value="KELCH-LIKE PROTEIN 31"/>
    <property type="match status" value="1"/>
</dbReference>
<keyword evidence="2" id="KW-0677">Repeat</keyword>
<sequence length="669" mass="72468">MSHPIASVRLVVALLVVLTMVGFVPAQPSQAQSEQRCFAETNQCISGPIRQYWERNGGLAVFGFPITAQSAEQVEGQALQVQWFERDRLEIQANGQVTAGRLGVERLAQQGTPWQFGPGEAADAGCLAFAETGHRVCGAFATYWERNGGLARFGFPVTGAYETEIEGMRLTVQYFERRRFELHDANTVLLGLLGSEVLRERGELPASIPLPERPEVVGRWVYMQDYQCNGSFDGAHDVVFHANGQAHSFNYLYPVIGPWFEIDDKLYVDIFADGGTYEFIRTGRGFTTQIEDFCLELRPALAGLTMPNGQMFSQAFTLSDGTILSLGGDMMSATKEVVQSSTGAFRYDPRSRQWASIGELGTGRARAAMVMLADERILIVGGLPASDNEPALGADNRVMLFDPANGTSTATTDIGYEAAGYGSVLLENGHVLVSGGSVSDDAGQTVAYNKLMRYDPQSEQWAEMAPMAINRVSHRMTLLNDGRVLVTGGLYWDSAANQYDNLASVTIYDPANDRWEDVPSMQHARQLHSAVRLADGRVLIVGGFTDMEVGTNVNAEIYDPASNTWADAGLPIGDHSGGSSALLLPDGQVLVIGGGYYFEANSRAVSRYDPATNAWSALSPLQLERSMHRASLLPDGQVLIIGGSSANLGTPSSHEIYDLRGGGSSVMVP</sequence>
<dbReference type="InterPro" id="IPR015915">
    <property type="entry name" value="Kelch-typ_b-propeller"/>
</dbReference>
<dbReference type="InterPro" id="IPR011043">
    <property type="entry name" value="Gal_Oxase/kelch_b-propeller"/>
</dbReference>
<name>A0A2A6RJR8_9CHLR</name>
<dbReference type="InterPro" id="IPR056737">
    <property type="entry name" value="Beta-prop_ATRN-MKLN-like"/>
</dbReference>
<keyword evidence="5" id="KW-1185">Reference proteome</keyword>
<dbReference type="Pfam" id="PF01344">
    <property type="entry name" value="Kelch_1"/>
    <property type="match status" value="1"/>
</dbReference>
<evidence type="ECO:0000313" key="4">
    <source>
        <dbReference type="EMBL" id="PDW03262.1"/>
    </source>
</evidence>
<dbReference type="OrthoDB" id="144348at2"/>
<gene>
    <name evidence="4" type="ORF">CJ255_09770</name>
</gene>
<accession>A0A2A6RJR8</accession>
<organism evidence="4 5">
    <name type="scientific">Candidatus Viridilinea mediisalina</name>
    <dbReference type="NCBI Taxonomy" id="2024553"/>
    <lineage>
        <taxon>Bacteria</taxon>
        <taxon>Bacillati</taxon>
        <taxon>Chloroflexota</taxon>
        <taxon>Chloroflexia</taxon>
        <taxon>Chloroflexales</taxon>
        <taxon>Chloroflexineae</taxon>
        <taxon>Oscillochloridaceae</taxon>
        <taxon>Candidatus Viridilinea</taxon>
    </lineage>
</organism>